<dbReference type="InterPro" id="IPR011004">
    <property type="entry name" value="Trimer_LpxA-like_sf"/>
</dbReference>
<organism evidence="1 3">
    <name type="scientific">Candidatus Sedimenticola endophacoides</name>
    <dbReference type="NCBI Taxonomy" id="2548426"/>
    <lineage>
        <taxon>Bacteria</taxon>
        <taxon>Pseudomonadati</taxon>
        <taxon>Pseudomonadota</taxon>
        <taxon>Gammaproteobacteria</taxon>
        <taxon>Chromatiales</taxon>
        <taxon>Sedimenticolaceae</taxon>
        <taxon>Sedimenticola</taxon>
    </lineage>
</organism>
<evidence type="ECO:0000313" key="3">
    <source>
        <dbReference type="Proteomes" id="UP000243361"/>
    </source>
</evidence>
<dbReference type="Pfam" id="PF00132">
    <property type="entry name" value="Hexapep"/>
    <property type="match status" value="2"/>
</dbReference>
<dbReference type="InterPro" id="IPR001451">
    <property type="entry name" value="Hexapep"/>
</dbReference>
<dbReference type="PANTHER" id="PTHR13061:SF56">
    <property type="entry name" value="PROTEIN YRDA"/>
    <property type="match status" value="1"/>
</dbReference>
<evidence type="ECO:0000313" key="4">
    <source>
        <dbReference type="Proteomes" id="UP000250928"/>
    </source>
</evidence>
<dbReference type="InterPro" id="IPR050484">
    <property type="entry name" value="Transf_Hexapept/Carb_Anhydrase"/>
</dbReference>
<sequence>MSNVRPFDGMQPKIAEEAWVDPSAVVIGDVEIGPGASIWPLTVVRGDIHRIRIGAGSNIQDGSVVHVTHDSRFNPGGFPVCIGERVTVGHKVMLHGCTIGDYCLIGMGAIVMDGARIGARVILAAGSLVPPGKHLPGGYLYRGSPARQVRPLGEEELAFLEYVSGNYVELARRYRRQESPPAAG</sequence>
<gene>
    <name evidence="1" type="ORF">B0D84_03655</name>
    <name evidence="2" type="ORF">C3L24_11530</name>
</gene>
<reference evidence="1 3" key="1">
    <citation type="submission" date="2017-02" db="EMBL/GenBank/DDBJ databases">
        <title>Novel co-symbiosis in the unique lucinid bivalve Phacoides pectinatus.</title>
        <authorList>
            <person name="Lim S.J."/>
            <person name="Davis B.G."/>
            <person name="Gill D.E."/>
            <person name="Engel A.S."/>
            <person name="Anderson L.C."/>
            <person name="Campbell B.J."/>
        </authorList>
    </citation>
    <scope>NUCLEOTIDE SEQUENCE [LARGE SCALE GENOMIC DNA]</scope>
    <source>
        <strain evidence="1">LUC13016_P6</strain>
    </source>
</reference>
<dbReference type="AlphaFoldDB" id="A0A657PNW9"/>
<keyword evidence="3" id="KW-1185">Reference proteome</keyword>
<dbReference type="SUPFAM" id="SSF51161">
    <property type="entry name" value="Trimeric LpxA-like enzymes"/>
    <property type="match status" value="1"/>
</dbReference>
<comment type="caution">
    <text evidence="1">The sequence shown here is derived from an EMBL/GenBank/DDBJ whole genome shotgun (WGS) entry which is preliminary data.</text>
</comment>
<dbReference type="CDD" id="cd04645">
    <property type="entry name" value="LbH_gamma_CA_like"/>
    <property type="match status" value="1"/>
</dbReference>
<dbReference type="Proteomes" id="UP000250928">
    <property type="component" value="Unassembled WGS sequence"/>
</dbReference>
<dbReference type="EMBL" id="PQCO01000271">
    <property type="protein sequence ID" value="PUD99105.1"/>
    <property type="molecule type" value="Genomic_DNA"/>
</dbReference>
<dbReference type="Gene3D" id="2.160.10.10">
    <property type="entry name" value="Hexapeptide repeat proteins"/>
    <property type="match status" value="1"/>
</dbReference>
<proteinExistence type="predicted"/>
<evidence type="ECO:0000313" key="2">
    <source>
        <dbReference type="EMBL" id="PUD99105.1"/>
    </source>
</evidence>
<dbReference type="Proteomes" id="UP000243361">
    <property type="component" value="Unassembled WGS sequence"/>
</dbReference>
<dbReference type="EMBL" id="MUIE01000239">
    <property type="protein sequence ID" value="OQX34276.1"/>
    <property type="molecule type" value="Genomic_DNA"/>
</dbReference>
<dbReference type="InterPro" id="IPR047324">
    <property type="entry name" value="LbH_gamma_CA-like"/>
</dbReference>
<reference evidence="2 4" key="2">
    <citation type="submission" date="2018-01" db="EMBL/GenBank/DDBJ databases">
        <title>Novel co-symbiosis in the lucinid bivalve Phacoides pectinatus.</title>
        <authorList>
            <person name="Lim S.J."/>
            <person name="Davis B.G."/>
            <person name="Gill D.E."/>
            <person name="Engel A.S."/>
            <person name="Anderson L.C."/>
            <person name="Campbell B.J."/>
        </authorList>
    </citation>
    <scope>NUCLEOTIDE SEQUENCE [LARGE SCALE GENOMIC DNA]</scope>
    <source>
        <strain evidence="2">N3_P5</strain>
    </source>
</reference>
<accession>A0A657PNW9</accession>
<protein>
    <submittedName>
        <fullName evidence="1">Gamma carbonic anhydrase family protein</fullName>
    </submittedName>
</protein>
<name>A0A657PNW9_9GAMM</name>
<evidence type="ECO:0000313" key="1">
    <source>
        <dbReference type="EMBL" id="OQX34276.1"/>
    </source>
</evidence>
<dbReference type="PANTHER" id="PTHR13061">
    <property type="entry name" value="DYNACTIN SUBUNIT P25"/>
    <property type="match status" value="1"/>
</dbReference>